<evidence type="ECO:0000313" key="4">
    <source>
        <dbReference type="Proteomes" id="UP000010483"/>
    </source>
</evidence>
<dbReference type="InterPro" id="IPR036514">
    <property type="entry name" value="SGNH_hydro_sf"/>
</dbReference>
<dbReference type="HOGENOM" id="CLU_051989_6_0_3"/>
<keyword evidence="1" id="KW-1133">Transmembrane helix</keyword>
<dbReference type="KEGG" id="csn:Cyast_1555"/>
<evidence type="ECO:0000313" key="3">
    <source>
        <dbReference type="EMBL" id="AFZ47516.1"/>
    </source>
</evidence>
<keyword evidence="1" id="KW-0812">Transmembrane</keyword>
<dbReference type="STRING" id="292563.Cyast_1555"/>
<dbReference type="GO" id="GO:0004622">
    <property type="term" value="F:phosphatidylcholine lysophospholipase activity"/>
    <property type="evidence" value="ECO:0007669"/>
    <property type="project" value="TreeGrafter"/>
</dbReference>
<reference evidence="4" key="1">
    <citation type="journal article" date="2013" name="Proc. Natl. Acad. Sci. U.S.A.">
        <title>Improving the coverage of the cyanobacterial phylum using diversity-driven genome sequencing.</title>
        <authorList>
            <person name="Shih P.M."/>
            <person name="Wu D."/>
            <person name="Latifi A."/>
            <person name="Axen S.D."/>
            <person name="Fewer D.P."/>
            <person name="Talla E."/>
            <person name="Calteau A."/>
            <person name="Cai F."/>
            <person name="Tandeau de Marsac N."/>
            <person name="Rippka R."/>
            <person name="Herdman M."/>
            <person name="Sivonen K."/>
            <person name="Coursin T."/>
            <person name="Laurent T."/>
            <person name="Goodwin L."/>
            <person name="Nolan M."/>
            <person name="Davenport K.W."/>
            <person name="Han C.S."/>
            <person name="Rubin E.M."/>
            <person name="Eisen J.A."/>
            <person name="Woyke T."/>
            <person name="Gugger M."/>
            <person name="Kerfeld C.A."/>
        </authorList>
    </citation>
    <scope>NUCLEOTIDE SEQUENCE [LARGE SCALE GENOMIC DNA]</scope>
    <source>
        <strain evidence="4">ATCC 29140 / PCC 7202</strain>
    </source>
</reference>
<evidence type="ECO:0000256" key="1">
    <source>
        <dbReference type="SAM" id="Phobius"/>
    </source>
</evidence>
<dbReference type="Proteomes" id="UP000010483">
    <property type="component" value="Chromosome"/>
</dbReference>
<dbReference type="Pfam" id="PF13472">
    <property type="entry name" value="Lipase_GDSL_2"/>
    <property type="match status" value="1"/>
</dbReference>
<dbReference type="InterPro" id="IPR013830">
    <property type="entry name" value="SGNH_hydro"/>
</dbReference>
<name>K9YKP4_CYASC</name>
<dbReference type="SUPFAM" id="SSF52266">
    <property type="entry name" value="SGNH hydrolase"/>
    <property type="match status" value="1"/>
</dbReference>
<keyword evidence="1" id="KW-0472">Membrane</keyword>
<gene>
    <name evidence="3" type="ordered locus">Cyast_1555</name>
</gene>
<feature type="transmembrane region" description="Helical" evidence="1">
    <location>
        <begin position="7"/>
        <end position="26"/>
    </location>
</feature>
<dbReference type="BioCyc" id="CSTA292563:G1353-1565-MONOMER"/>
<protein>
    <submittedName>
        <fullName evidence="3">Lipolytic protein G-D-S-L family</fullName>
    </submittedName>
</protein>
<dbReference type="AlphaFoldDB" id="K9YKP4"/>
<dbReference type="Gene3D" id="3.40.50.1110">
    <property type="entry name" value="SGNH hydrolase"/>
    <property type="match status" value="1"/>
</dbReference>
<sequence length="249" mass="28770">MNFNRKSFLVGGVIIVVLLIVLGLWMNRRNSLVEENTRPENPRTQIGKSHLRGRYATRVEEFKQLPPVENLIIFLGDSLTQQGRWSRLLADYTDKPIYNLGIGGDTTNGILQRINTVIDLQPDQLFLSIGINDFGNEGKTVDEILTNYRLILDELDSGIAHKNIYIQSLLPVNNQEYPFIDNQDIMAFNEKLRQLASEFDFEYLDLHSQFINSENQLKLDYTNDGLHLNNEGYTQWQRVVVQYVDFSND</sequence>
<dbReference type="PANTHER" id="PTHR30383">
    <property type="entry name" value="THIOESTERASE 1/PROTEASE 1/LYSOPHOSPHOLIPASE L1"/>
    <property type="match status" value="1"/>
</dbReference>
<evidence type="ECO:0000259" key="2">
    <source>
        <dbReference type="Pfam" id="PF13472"/>
    </source>
</evidence>
<dbReference type="InterPro" id="IPR051532">
    <property type="entry name" value="Ester_Hydrolysis_Enzymes"/>
</dbReference>
<organism evidence="3 4">
    <name type="scientific">Cyanobacterium stanieri (strain ATCC 29140 / PCC 7202)</name>
    <dbReference type="NCBI Taxonomy" id="292563"/>
    <lineage>
        <taxon>Bacteria</taxon>
        <taxon>Bacillati</taxon>
        <taxon>Cyanobacteriota</taxon>
        <taxon>Cyanophyceae</taxon>
        <taxon>Oscillatoriophycideae</taxon>
        <taxon>Chroococcales</taxon>
        <taxon>Geminocystaceae</taxon>
        <taxon>Cyanobacterium</taxon>
    </lineage>
</organism>
<dbReference type="EMBL" id="CP003940">
    <property type="protein sequence ID" value="AFZ47516.1"/>
    <property type="molecule type" value="Genomic_DNA"/>
</dbReference>
<dbReference type="eggNOG" id="COG2755">
    <property type="taxonomic scope" value="Bacteria"/>
</dbReference>
<proteinExistence type="predicted"/>
<feature type="domain" description="SGNH hydrolase-type esterase" evidence="2">
    <location>
        <begin position="74"/>
        <end position="233"/>
    </location>
</feature>
<keyword evidence="4" id="KW-1185">Reference proteome</keyword>
<accession>K9YKP4</accession>
<dbReference type="PANTHER" id="PTHR30383:SF5">
    <property type="entry name" value="SGNH HYDROLASE-TYPE ESTERASE DOMAIN-CONTAINING PROTEIN"/>
    <property type="match status" value="1"/>
</dbReference>